<feature type="domain" description="Acyl-CoA dehydrogenase/oxidase C-terminal" evidence="4">
    <location>
        <begin position="209"/>
        <end position="319"/>
    </location>
</feature>
<dbReference type="SUPFAM" id="SSF56645">
    <property type="entry name" value="Acyl-CoA dehydrogenase NM domain-like"/>
    <property type="match status" value="1"/>
</dbReference>
<comment type="caution">
    <text evidence="5">The sequence shown here is derived from an EMBL/GenBank/DDBJ whole genome shotgun (WGS) entry which is preliminary data.</text>
</comment>
<dbReference type="InterPro" id="IPR036250">
    <property type="entry name" value="AcylCo_DH-like_C"/>
</dbReference>
<proteinExistence type="inferred from homology"/>
<evidence type="ECO:0000313" key="6">
    <source>
        <dbReference type="Proteomes" id="UP001589795"/>
    </source>
</evidence>
<dbReference type="InterPro" id="IPR046373">
    <property type="entry name" value="Acyl-CoA_Oxase/DH_mid-dom_sf"/>
</dbReference>
<dbReference type="Gene3D" id="1.20.140.10">
    <property type="entry name" value="Butyryl-CoA Dehydrogenase, subunit A, domain 3"/>
    <property type="match status" value="1"/>
</dbReference>
<dbReference type="InterPro" id="IPR009075">
    <property type="entry name" value="AcylCo_DH/oxidase_C"/>
</dbReference>
<keyword evidence="3" id="KW-0274">FAD</keyword>
<comment type="similarity">
    <text evidence="1">Belongs to the acyl-CoA dehydrogenase family.</text>
</comment>
<dbReference type="Pfam" id="PF00441">
    <property type="entry name" value="Acyl-CoA_dh_1"/>
    <property type="match status" value="1"/>
</dbReference>
<organism evidence="5 6">
    <name type="scientific">Paracoccus rhizosphaerae</name>
    <dbReference type="NCBI Taxonomy" id="1133347"/>
    <lineage>
        <taxon>Bacteria</taxon>
        <taxon>Pseudomonadati</taxon>
        <taxon>Pseudomonadota</taxon>
        <taxon>Alphaproteobacteria</taxon>
        <taxon>Rhodobacterales</taxon>
        <taxon>Paracoccaceae</taxon>
        <taxon>Paracoccus</taxon>
    </lineage>
</organism>
<protein>
    <submittedName>
        <fullName evidence="5">Acyl-CoA dehydrogenase family protein</fullName>
    </submittedName>
</protein>
<dbReference type="EMBL" id="JBHLWQ010000122">
    <property type="protein sequence ID" value="MFC0201210.1"/>
    <property type="molecule type" value="Genomic_DNA"/>
</dbReference>
<reference evidence="5 6" key="1">
    <citation type="submission" date="2024-09" db="EMBL/GenBank/DDBJ databases">
        <authorList>
            <person name="Sun Q."/>
            <person name="Mori K."/>
        </authorList>
    </citation>
    <scope>NUCLEOTIDE SEQUENCE [LARGE SCALE GENOMIC DNA]</scope>
    <source>
        <strain evidence="5 6">CCM 7904</strain>
    </source>
</reference>
<evidence type="ECO:0000256" key="1">
    <source>
        <dbReference type="ARBA" id="ARBA00009347"/>
    </source>
</evidence>
<keyword evidence="2" id="KW-0285">Flavoprotein</keyword>
<dbReference type="SUPFAM" id="SSF47203">
    <property type="entry name" value="Acyl-CoA dehydrogenase C-terminal domain-like"/>
    <property type="match status" value="1"/>
</dbReference>
<evidence type="ECO:0000313" key="5">
    <source>
        <dbReference type="EMBL" id="MFC0201210.1"/>
    </source>
</evidence>
<evidence type="ECO:0000256" key="3">
    <source>
        <dbReference type="ARBA" id="ARBA00022827"/>
    </source>
</evidence>
<sequence length="346" mass="36452">MRPEIGRAVTLLDNAPQDGRDGPTGATLVAALRESGLLAACRDLAHHPEDPLELLSALGAVGGASLSAGRLFEGHVNAVKLVHLYAGPAKERLLADLSAGALFGIWGADGPHPAVVDAGTVRGAKLFASGADVLDRAIVSVRDGDRPQLLLFTRAQLAGRLYPEEWHPSGMSSTASGRCDLDGLDASEAVPLGRPGDYLAEPHFQGGVWRYAAVQMGAMRTLTKVAAAQLQRRGQASAPLQSLRLRRMVVACETSRLWLEDAARGVEVPGAPASAADTSILARLVVADEAKALLAAMDDALGAASFMQGHPAERIRRDLGFYLRQANPDGLSQAVMDRMVEGGRWP</sequence>
<keyword evidence="6" id="KW-1185">Reference proteome</keyword>
<dbReference type="InterPro" id="IPR009100">
    <property type="entry name" value="AcylCoA_DH/oxidase_NM_dom_sf"/>
</dbReference>
<evidence type="ECO:0000256" key="2">
    <source>
        <dbReference type="ARBA" id="ARBA00022630"/>
    </source>
</evidence>
<gene>
    <name evidence="5" type="ORF">ACFFIZ_13060</name>
</gene>
<dbReference type="RefSeq" id="WP_265507372.1">
    <property type="nucleotide sequence ID" value="NZ_JAOTBE010000030.1"/>
</dbReference>
<dbReference type="Proteomes" id="UP001589795">
    <property type="component" value="Unassembled WGS sequence"/>
</dbReference>
<dbReference type="Gene3D" id="2.40.110.10">
    <property type="entry name" value="Butyryl-CoA Dehydrogenase, subunit A, domain 2"/>
    <property type="match status" value="1"/>
</dbReference>
<accession>A0ABV6CKE8</accession>
<evidence type="ECO:0000259" key="4">
    <source>
        <dbReference type="Pfam" id="PF00441"/>
    </source>
</evidence>
<name>A0ABV6CKE8_9RHOB</name>